<gene>
    <name evidence="2" type="ordered locus">Hlac_2249</name>
</gene>
<feature type="domain" description="Methyltransferase FkbM" evidence="1">
    <location>
        <begin position="6"/>
        <end position="79"/>
    </location>
</feature>
<name>B9LRV2_HALLT</name>
<dbReference type="SUPFAM" id="SSF53335">
    <property type="entry name" value="S-adenosyl-L-methionine-dependent methyltransferases"/>
    <property type="match status" value="1"/>
</dbReference>
<evidence type="ECO:0000313" key="2">
    <source>
        <dbReference type="EMBL" id="ACM57826.1"/>
    </source>
</evidence>
<dbReference type="InterPro" id="IPR029063">
    <property type="entry name" value="SAM-dependent_MTases_sf"/>
</dbReference>
<dbReference type="InterPro" id="IPR052514">
    <property type="entry name" value="SAM-dependent_MTase"/>
</dbReference>
<keyword evidence="3" id="KW-1185">Reference proteome</keyword>
<dbReference type="Pfam" id="PF05050">
    <property type="entry name" value="Methyltransf_21"/>
    <property type="match status" value="1"/>
</dbReference>
<dbReference type="NCBIfam" id="TIGR01444">
    <property type="entry name" value="fkbM_fam"/>
    <property type="match status" value="1"/>
</dbReference>
<dbReference type="eggNOG" id="arCOG01402">
    <property type="taxonomic scope" value="Archaea"/>
</dbReference>
<organism evidence="2 3">
    <name type="scientific">Halorubrum lacusprofundi (strain ATCC 49239 / DSM 5036 / JCM 8891 / ACAM 34)</name>
    <dbReference type="NCBI Taxonomy" id="416348"/>
    <lineage>
        <taxon>Archaea</taxon>
        <taxon>Methanobacteriati</taxon>
        <taxon>Methanobacteriota</taxon>
        <taxon>Stenosarchaea group</taxon>
        <taxon>Halobacteria</taxon>
        <taxon>Halobacteriales</taxon>
        <taxon>Haloferacaceae</taxon>
        <taxon>Halorubrum</taxon>
    </lineage>
</organism>
<accession>B9LRV2</accession>
<sequence length="104" mass="11432">MDDATDVAEIPVTRVDTIVQQEDLPQPTVAKIDVEGAELQVLDGGEETLYSCRELFIEVHTDHVDVDEVISRLTDAGFDVTTLKERGNTEFLWATTPGAESSPQ</sequence>
<dbReference type="KEGG" id="hla:Hlac_2249"/>
<reference evidence="2 3" key="1">
    <citation type="journal article" date="2016" name="Stand. Genomic Sci.">
        <title>Complete genome sequence of the Antarctic Halorubrum lacusprofundi type strain ACAM 34.</title>
        <authorList>
            <person name="Anderson I.J."/>
            <person name="DasSarma P."/>
            <person name="Lucas S."/>
            <person name="Copeland A."/>
            <person name="Lapidus A."/>
            <person name="Del Rio T.G."/>
            <person name="Tice H."/>
            <person name="Dalin E."/>
            <person name="Bruce D.C."/>
            <person name="Goodwin L."/>
            <person name="Pitluck S."/>
            <person name="Sims D."/>
            <person name="Brettin T.S."/>
            <person name="Detter J.C."/>
            <person name="Han C.S."/>
            <person name="Larimer F."/>
            <person name="Hauser L."/>
            <person name="Land M."/>
            <person name="Ivanova N."/>
            <person name="Richardson P."/>
            <person name="Cavicchioli R."/>
            <person name="DasSarma S."/>
            <person name="Woese C.R."/>
            <person name="Kyrpides N.C."/>
        </authorList>
    </citation>
    <scope>NUCLEOTIDE SEQUENCE [LARGE SCALE GENOMIC DNA]</scope>
    <source>
        <strain evidence="3">ATCC 49239 / DSM 5036 / JCM 8891 / ACAM 34</strain>
    </source>
</reference>
<dbReference type="AlphaFoldDB" id="B9LRV2"/>
<dbReference type="InterPro" id="IPR006342">
    <property type="entry name" value="FkbM_mtfrase"/>
</dbReference>
<dbReference type="PANTHER" id="PTHR34203:SF15">
    <property type="entry name" value="SLL1173 PROTEIN"/>
    <property type="match status" value="1"/>
</dbReference>
<evidence type="ECO:0000313" key="3">
    <source>
        <dbReference type="Proteomes" id="UP000000740"/>
    </source>
</evidence>
<dbReference type="Proteomes" id="UP000000740">
    <property type="component" value="Chromosome 1"/>
</dbReference>
<protein>
    <recommendedName>
        <fullName evidence="1">Methyltransferase FkbM domain-containing protein</fullName>
    </recommendedName>
</protein>
<evidence type="ECO:0000259" key="1">
    <source>
        <dbReference type="Pfam" id="PF05050"/>
    </source>
</evidence>
<dbReference type="Gene3D" id="3.40.50.150">
    <property type="entry name" value="Vaccinia Virus protein VP39"/>
    <property type="match status" value="1"/>
</dbReference>
<dbReference type="PANTHER" id="PTHR34203">
    <property type="entry name" value="METHYLTRANSFERASE, FKBM FAMILY PROTEIN"/>
    <property type="match status" value="1"/>
</dbReference>
<dbReference type="HOGENOM" id="CLU_2243751_0_0_2"/>
<proteinExistence type="predicted"/>
<dbReference type="EMBL" id="CP001365">
    <property type="protein sequence ID" value="ACM57826.1"/>
    <property type="molecule type" value="Genomic_DNA"/>
</dbReference>